<keyword evidence="3" id="KW-0677">Repeat</keyword>
<dbReference type="Pfam" id="PF01833">
    <property type="entry name" value="TIG"/>
    <property type="match status" value="11"/>
</dbReference>
<dbReference type="InterPro" id="IPR052387">
    <property type="entry name" value="Fibrocystin"/>
</dbReference>
<dbReference type="PROSITE" id="PS51484">
    <property type="entry name" value="G8"/>
    <property type="match status" value="1"/>
</dbReference>
<comment type="subcellular location">
    <subcellularLocation>
        <location evidence="1">Cell envelope</location>
    </subcellularLocation>
</comment>
<comment type="caution">
    <text evidence="6">The sequence shown here is derived from an EMBL/GenBank/DDBJ whole genome shotgun (WGS) entry which is preliminary data.</text>
</comment>
<dbReference type="Gene3D" id="2.60.40.10">
    <property type="entry name" value="Immunoglobulins"/>
    <property type="match status" value="11"/>
</dbReference>
<dbReference type="SMART" id="SM00429">
    <property type="entry name" value="IPT"/>
    <property type="match status" value="8"/>
</dbReference>
<dbReference type="SMART" id="SM01225">
    <property type="entry name" value="G8"/>
    <property type="match status" value="1"/>
</dbReference>
<dbReference type="EMBL" id="JAODUO010001112">
    <property type="protein sequence ID" value="KAK2171026.1"/>
    <property type="molecule type" value="Genomic_DNA"/>
</dbReference>
<gene>
    <name evidence="6" type="ORF">NP493_1110g00031</name>
</gene>
<evidence type="ECO:0000256" key="2">
    <source>
        <dbReference type="ARBA" id="ARBA00022729"/>
    </source>
</evidence>
<name>A0AAD9NJX8_RIDPI</name>
<evidence type="ECO:0000313" key="6">
    <source>
        <dbReference type="EMBL" id="KAK2171026.1"/>
    </source>
</evidence>
<protein>
    <recommendedName>
        <fullName evidence="8">Fibrocystin-L</fullName>
    </recommendedName>
</protein>
<evidence type="ECO:0000313" key="7">
    <source>
        <dbReference type="Proteomes" id="UP001209878"/>
    </source>
</evidence>
<accession>A0AAD9NJX8</accession>
<dbReference type="SUPFAM" id="SSF49503">
    <property type="entry name" value="Cupredoxins"/>
    <property type="match status" value="1"/>
</dbReference>
<dbReference type="SUPFAM" id="SSF81296">
    <property type="entry name" value="E set domains"/>
    <property type="match status" value="10"/>
</dbReference>
<dbReference type="PROSITE" id="PS51820">
    <property type="entry name" value="PA14"/>
    <property type="match status" value="1"/>
</dbReference>
<dbReference type="PANTHER" id="PTHR46769:SF2">
    <property type="entry name" value="FIBROCYSTIN-L ISOFORM 2 PRECURSOR-RELATED"/>
    <property type="match status" value="1"/>
</dbReference>
<dbReference type="FunFam" id="2.60.40.10:FF:000857">
    <property type="entry name" value="PKHD1 like 1"/>
    <property type="match status" value="1"/>
</dbReference>
<sequence length="2145" mass="231063">MGRVGLPEDGRGSGPAFVKLVVVVVVFVLGTVTPGTDASKVIKVTPLDGSLNGGTRITITGQGFSRNQFNYGEGQENVGNNVTLVSDTRSYLCDIHKDGTHEKQITCYTRPMKAATYYVRVSVNGAQLANADYCGNNPTGYRCSFRVLDKNTPDIRQLTPHSGTPGTTVTVSGQIFTAFYGSNILTANSTNGVTAKLLRAYMGGINCEVLDELGNIKELVLDGKSGNEMTGHFKCSIDSKYIEVTEVTPSSGGTEGGTFLHIHGTGLDDTTDAATQVLVGGNRGWHLEIWNTDNTLDFDQLDEIAAMNDSLDGYNMSYIDDAMYVYNIQKHLARVSGYFVAPYSGNFTFYIKGKQMAKMYLTTQNIRTEIVSFDDSTNAKWRQAKQVTVDKGTRYLVEIFVSSASDSDSEIEVGVHRANAPYNAAQTAWGRDEKQTITTSTIVQPEIQEIDLSGWPETQTSTQEVQTISIDTADVTSRFRVGLSGVYTNWLTVAVSEKDLASELSSLVTIQPDTVSVNKGQDGNTRNFTVTFKSDRGSWPLLSIMSSENTNLNVNVERDTKGVPSYKTITFTHSGIKAPPVRANANITEMESTIKELLGVRCPDSIIKPPEDTTYLLRDYEDTFVSGQYYEHGKRVKSEEAFCGQSSLQTVNRDMYLFYPHNYKPIRLNSNPWMCLAHRGYINRFMMSYIYYNDEVKKTVNWKLFDVKQHMKQGPQWSYSCINVLKLIRDRHPEASIVILNVLRLVRESIPHFKDIFVDALYIGRVPTTEDPEAFIKARQLPPFRVKSLSVTSVANMTYRLEMQPWECYQPDKFSIWNTKGGAVTVTRVQRVSEGVSGHFSLSWNSNDPVDVPANVNAEDMQALLQTNIPGMGVINIERTGDCTGRKWSVTWLTVPGELPLIEVTSTTELHGSSVTVAVKEETAGGLFYNPLPGNLLRTHHKTPQVTVMVNDIPVMCNGSCSYTWDDSKTPTVSAVSPTSGAASVEVTVTGTGFNGATKENNVVKIGNITCNVSSATDTEIKCTAGMGPAGPRTVWVSVIGRGAAKVDEGVSMDFDYTAELTSISPTSGGIGGGIAVTVTGAGFDSLHVVKLDGSDICKTRSVSLTNIICVVPAHAEGTVAVTIEQNDTLIVSDSSVTFTYQNESTPRLTGQNMTTATPQGGQVVRIDITNLGTVSSVLVGNTSAPIITQDTNFVTILLPPLGDGIHQIYLNVTGKGYLVTDRKVWFVDNSGIHPVYGERYLWNLPILTVEQGDEVDWSWEPPEFVTDLSYRVEQTANATASAYDGSGFRSDKINTPKGSFRYRFVELGTFYYWSGHINSYNLTMRGVVHVVKKKSYMESLTYKVGTIEPKYESSECTEDNPGDFQVSFLTCLASEMTSISPHQGTALDTIIITGSGFEASQDCTEVLVGGKPCLISSVSNTSIECKIDNTAELEIGFRYEVTVNIKSNGFSLPVIPDALQRRFALLPHVSSVSLSSGSVAGGTELQINGGGFIDSDTQVVIDGAVCEIKSLNYTQLKCVTARHTAGGPYNISVTVKSMAAECPSNDCLFAYSEGKTPHVTAIQPTEVAGDTTITITGSNFGEKTAVVSVGDIDLVVQSTNDTEILCTVGNIPVGDNILHVTLPERGFPVEEFKVIGSAVITSVTPTEGSLAGKTLVTIQGNGFVSGDTMVKIDGKDCVVKTVSLSSLTCEIPPHAVGAANIIVTSNSKGYTSQSFNYTDAATPTVSSITPTEGYVGDTITITGSGFSDNDNVVTVGSVTCNVSSSSTTEIQCAVGKQLAGQYGLVVMVPVKGAASSTSQFTYKMTATTISPTEGSFSGGQRITVSGTGLYDDVSVTVCDVACPVSSSPVTTSLECVTPAHSGTGTQTCDVIVSYGTLTPITLSGSYTYSDAKTPTVTSVTPKVGVTSGGDKLTITGTDFGTDTTAVSVIIDGATCAVLTVSDTSIECTTGKHLTSLQALVDVFVASSGKAKNEAVKFEYLDVWSSKDTWGGLDPPEKGSLVVIPAGKTVMLDVDTPVLKMLLIQGGKVLFEEKDVELKTENILIVGGGILQIGTEEQPFQHKGIITMYGEVRSRELPVYGAKTLAVRHGTLELHGKPTPVTWTVLAETVAAGATEIKLQIPVTWSANDEIVIAFNWWTHKPEGE</sequence>
<dbReference type="Pfam" id="PF10162">
    <property type="entry name" value="G8"/>
    <property type="match status" value="1"/>
</dbReference>
<evidence type="ECO:0008006" key="8">
    <source>
        <dbReference type="Google" id="ProtNLM"/>
    </source>
</evidence>
<dbReference type="InterPro" id="IPR002909">
    <property type="entry name" value="IPT_dom"/>
</dbReference>
<evidence type="ECO:0000256" key="3">
    <source>
        <dbReference type="ARBA" id="ARBA00022737"/>
    </source>
</evidence>
<feature type="domain" description="PA14" evidence="5">
    <location>
        <begin position="280"/>
        <end position="429"/>
    </location>
</feature>
<dbReference type="InterPro" id="IPR019316">
    <property type="entry name" value="G8_domain"/>
</dbReference>
<dbReference type="CDD" id="cd00102">
    <property type="entry name" value="IPT"/>
    <property type="match status" value="2"/>
</dbReference>
<evidence type="ECO:0000259" key="5">
    <source>
        <dbReference type="PROSITE" id="PS51820"/>
    </source>
</evidence>
<keyword evidence="2" id="KW-0732">Signal</keyword>
<dbReference type="InterPro" id="IPR014756">
    <property type="entry name" value="Ig_E-set"/>
</dbReference>
<dbReference type="InterPro" id="IPR008972">
    <property type="entry name" value="Cupredoxin"/>
</dbReference>
<dbReference type="InterPro" id="IPR013783">
    <property type="entry name" value="Ig-like_fold"/>
</dbReference>
<reference evidence="6" key="1">
    <citation type="journal article" date="2023" name="Mol. Biol. Evol.">
        <title>Third-Generation Sequencing Reveals the Adaptive Role of the Epigenome in Three Deep-Sea Polychaetes.</title>
        <authorList>
            <person name="Perez M."/>
            <person name="Aroh O."/>
            <person name="Sun Y."/>
            <person name="Lan Y."/>
            <person name="Juniper S.K."/>
            <person name="Young C.R."/>
            <person name="Angers B."/>
            <person name="Qian P.Y."/>
        </authorList>
    </citation>
    <scope>NUCLEOTIDE SEQUENCE</scope>
    <source>
        <strain evidence="6">R07B-5</strain>
    </source>
</reference>
<dbReference type="Proteomes" id="UP001209878">
    <property type="component" value="Unassembled WGS sequence"/>
</dbReference>
<evidence type="ECO:0000256" key="1">
    <source>
        <dbReference type="ARBA" id="ARBA00004196"/>
    </source>
</evidence>
<dbReference type="CDD" id="cd00603">
    <property type="entry name" value="IPT_PCSR"/>
    <property type="match status" value="7"/>
</dbReference>
<dbReference type="PANTHER" id="PTHR46769">
    <property type="entry name" value="POLYCYSTIC KIDNEY AND HEPATIC DISEASE 1 (AUTOSOMAL RECESSIVE)-LIKE 1"/>
    <property type="match status" value="1"/>
</dbReference>
<proteinExistence type="predicted"/>
<organism evidence="6 7">
    <name type="scientific">Ridgeia piscesae</name>
    <name type="common">Tubeworm</name>
    <dbReference type="NCBI Taxonomy" id="27915"/>
    <lineage>
        <taxon>Eukaryota</taxon>
        <taxon>Metazoa</taxon>
        <taxon>Spiralia</taxon>
        <taxon>Lophotrochozoa</taxon>
        <taxon>Annelida</taxon>
        <taxon>Polychaeta</taxon>
        <taxon>Sedentaria</taxon>
        <taxon>Canalipalpata</taxon>
        <taxon>Sabellida</taxon>
        <taxon>Siboglinidae</taxon>
        <taxon>Ridgeia</taxon>
    </lineage>
</organism>
<keyword evidence="7" id="KW-1185">Reference proteome</keyword>
<evidence type="ECO:0000259" key="4">
    <source>
        <dbReference type="PROSITE" id="PS51484"/>
    </source>
</evidence>
<dbReference type="InterPro" id="IPR037524">
    <property type="entry name" value="PA14/GLEYA"/>
</dbReference>
<dbReference type="Gene3D" id="2.60.40.420">
    <property type="entry name" value="Cupredoxins - blue copper proteins"/>
    <property type="match status" value="1"/>
</dbReference>
<feature type="domain" description="G8" evidence="4">
    <location>
        <begin position="1988"/>
        <end position="2108"/>
    </location>
</feature>